<proteinExistence type="inferred from homology"/>
<evidence type="ECO:0000256" key="2">
    <source>
        <dbReference type="ARBA" id="ARBA00022801"/>
    </source>
</evidence>
<comment type="caution">
    <text evidence="5">The sequence shown here is derived from an EMBL/GenBank/DDBJ whole genome shotgun (WGS) entry which is preliminary data.</text>
</comment>
<dbReference type="Pfam" id="PF00491">
    <property type="entry name" value="Arginase"/>
    <property type="match status" value="1"/>
</dbReference>
<dbReference type="Gene3D" id="3.40.800.10">
    <property type="entry name" value="Ureohydrolase domain"/>
    <property type="match status" value="1"/>
</dbReference>
<keyword evidence="6" id="KW-1185">Reference proteome</keyword>
<dbReference type="RefSeq" id="WP_345029265.1">
    <property type="nucleotide sequence ID" value="NZ_BAABGL010000002.1"/>
</dbReference>
<dbReference type="SUPFAM" id="SSF52768">
    <property type="entry name" value="Arginase/deacetylase"/>
    <property type="match status" value="1"/>
</dbReference>
<accession>A0ABP8J1R3</accession>
<evidence type="ECO:0000313" key="6">
    <source>
        <dbReference type="Proteomes" id="UP001500642"/>
    </source>
</evidence>
<evidence type="ECO:0000256" key="4">
    <source>
        <dbReference type="PROSITE-ProRule" id="PRU00742"/>
    </source>
</evidence>
<keyword evidence="3" id="KW-0464">Manganese</keyword>
<evidence type="ECO:0000256" key="1">
    <source>
        <dbReference type="ARBA" id="ARBA00022723"/>
    </source>
</evidence>
<organism evidence="5 6">
    <name type="scientific">Brevibacterium pityocampae</name>
    <dbReference type="NCBI Taxonomy" id="506594"/>
    <lineage>
        <taxon>Bacteria</taxon>
        <taxon>Bacillati</taxon>
        <taxon>Actinomycetota</taxon>
        <taxon>Actinomycetes</taxon>
        <taxon>Micrococcales</taxon>
        <taxon>Brevibacteriaceae</taxon>
        <taxon>Brevibacterium</taxon>
    </lineage>
</organism>
<evidence type="ECO:0000256" key="3">
    <source>
        <dbReference type="ARBA" id="ARBA00023211"/>
    </source>
</evidence>
<comment type="similarity">
    <text evidence="4">Belongs to the arginase family.</text>
</comment>
<gene>
    <name evidence="5" type="ORF">GCM10023167_02920</name>
</gene>
<dbReference type="CDD" id="cd09999">
    <property type="entry name" value="Arginase-like_1"/>
    <property type="match status" value="1"/>
</dbReference>
<dbReference type="PANTHER" id="PTHR43782">
    <property type="entry name" value="ARGINASE"/>
    <property type="match status" value="1"/>
</dbReference>
<protein>
    <submittedName>
        <fullName evidence="5">Arginase family protein</fullName>
    </submittedName>
</protein>
<sequence length="298" mass="31491">MTENVNDTEATSTLRLVWPQWQGAGRNGVAEMLSEFSLDEARCGYAFGSRVLQAILPDHDGPTEVVPVADSESDSTDGVESRQEVIDSLAAAQEAIARHEADRILTLGGECSVSVAPFAALAKQYCEDLAVVWIDSHPDTDTNATGYDGYHAMAVSTLLGHGDPEVTSMLPATVSASRLALVGLHDWVEDAYENVGSWGLPVFTPDDLRGSSARLLEWVAGTGATKLAIHLDVDVVDSDEVALGLGMVPGGLTRADVRRIVADLTAAADVVGLTVAEFIPRDVLALRGLINGMPLLGN</sequence>
<dbReference type="Proteomes" id="UP001500642">
    <property type="component" value="Unassembled WGS sequence"/>
</dbReference>
<dbReference type="PROSITE" id="PS51409">
    <property type="entry name" value="ARGINASE_2"/>
    <property type="match status" value="1"/>
</dbReference>
<dbReference type="InterPro" id="IPR006035">
    <property type="entry name" value="Ureohydrolase"/>
</dbReference>
<name>A0ABP8J1R3_9MICO</name>
<keyword evidence="1" id="KW-0479">Metal-binding</keyword>
<keyword evidence="2" id="KW-0378">Hydrolase</keyword>
<dbReference type="InterPro" id="IPR023696">
    <property type="entry name" value="Ureohydrolase_dom_sf"/>
</dbReference>
<dbReference type="PANTHER" id="PTHR43782:SF3">
    <property type="entry name" value="ARGINASE"/>
    <property type="match status" value="1"/>
</dbReference>
<reference evidence="6" key="1">
    <citation type="journal article" date="2019" name="Int. J. Syst. Evol. Microbiol.">
        <title>The Global Catalogue of Microorganisms (GCM) 10K type strain sequencing project: providing services to taxonomists for standard genome sequencing and annotation.</title>
        <authorList>
            <consortium name="The Broad Institute Genomics Platform"/>
            <consortium name="The Broad Institute Genome Sequencing Center for Infectious Disease"/>
            <person name="Wu L."/>
            <person name="Ma J."/>
        </authorList>
    </citation>
    <scope>NUCLEOTIDE SEQUENCE [LARGE SCALE GENOMIC DNA]</scope>
    <source>
        <strain evidence="6">JCM 17808</strain>
    </source>
</reference>
<dbReference type="EMBL" id="BAABGL010000002">
    <property type="protein sequence ID" value="GAA4383427.1"/>
    <property type="molecule type" value="Genomic_DNA"/>
</dbReference>
<evidence type="ECO:0000313" key="5">
    <source>
        <dbReference type="EMBL" id="GAA4383427.1"/>
    </source>
</evidence>